<feature type="transmembrane region" description="Helical" evidence="1">
    <location>
        <begin position="80"/>
        <end position="101"/>
    </location>
</feature>
<evidence type="ECO:0000313" key="2">
    <source>
        <dbReference type="EMBL" id="SUQ24172.1"/>
    </source>
</evidence>
<keyword evidence="1" id="KW-1133">Transmembrane helix</keyword>
<dbReference type="EMBL" id="UHJL01000002">
    <property type="protein sequence ID" value="SUQ24172.1"/>
    <property type="molecule type" value="Genomic_DNA"/>
</dbReference>
<evidence type="ECO:0000256" key="1">
    <source>
        <dbReference type="SAM" id="Phobius"/>
    </source>
</evidence>
<keyword evidence="1" id="KW-0812">Transmembrane</keyword>
<keyword evidence="1" id="KW-0472">Membrane</keyword>
<accession>A0A380S4L8</accession>
<reference evidence="2 3" key="1">
    <citation type="submission" date="2017-08" db="EMBL/GenBank/DDBJ databases">
        <authorList>
            <person name="de Groot N.N."/>
        </authorList>
    </citation>
    <scope>NUCLEOTIDE SEQUENCE [LARGE SCALE GENOMIC DNA]</scope>
    <source>
        <strain evidence="2 3">HM2</strain>
    </source>
</reference>
<name>A0A380S4L8_FIBSU</name>
<evidence type="ECO:0008006" key="4">
    <source>
        <dbReference type="Google" id="ProtNLM"/>
    </source>
</evidence>
<protein>
    <recommendedName>
        <fullName evidence="4">DUF4384 domain-containing protein</fullName>
    </recommendedName>
</protein>
<organism evidence="2 3">
    <name type="scientific">Fibrobacter succinogenes</name>
    <name type="common">Bacteroides succinogenes</name>
    <dbReference type="NCBI Taxonomy" id="833"/>
    <lineage>
        <taxon>Bacteria</taxon>
        <taxon>Pseudomonadati</taxon>
        <taxon>Fibrobacterota</taxon>
        <taxon>Fibrobacteria</taxon>
        <taxon>Fibrobacterales</taxon>
        <taxon>Fibrobacteraceae</taxon>
        <taxon>Fibrobacter</taxon>
    </lineage>
</organism>
<dbReference type="AlphaFoldDB" id="A0A380S4L8"/>
<proteinExistence type="predicted"/>
<dbReference type="Proteomes" id="UP000255423">
    <property type="component" value="Unassembled WGS sequence"/>
</dbReference>
<evidence type="ECO:0000313" key="3">
    <source>
        <dbReference type="Proteomes" id="UP000255423"/>
    </source>
</evidence>
<gene>
    <name evidence="2" type="ORF">SAMN05661053_1565</name>
</gene>
<sequence>MIPDWKLERFLTGDLPEEEMNKLRELEADDAVFANRVKMLREDNKAILSKLPFETLAANLGTGAAGSAAKIAAKNAARFTLVKFAAAAMFVFAIALVAFFAQRETSVMNERVGSDVANVNGSQNTQVALAENESDTRIKGLDARMEVWKKTPTGIVQLNDLDSVGEGDEIQLRYAVPEKCFGLLFSMDGNGALTLHMGDGVKAIELAPGKMNSLPFAYKLDDAPYFEKFFFVTSPKEFAVEENDVDKLLKRSNVKVIGFTLKKAGK</sequence>